<dbReference type="OrthoDB" id="673865at2759"/>
<dbReference type="EMBL" id="RXIC02000243">
    <property type="protein sequence ID" value="KAB1200035.1"/>
    <property type="molecule type" value="Genomic_DNA"/>
</dbReference>
<gene>
    <name evidence="2" type="ORF">CJ030_MR0G008596</name>
</gene>
<feature type="domain" description="FBD" evidence="1">
    <location>
        <begin position="54"/>
        <end position="131"/>
    </location>
</feature>
<accession>A0A6A1UHX6</accession>
<sequence length="131" mass="15144">MHEHEFYGISFFLNSCPYLETLTIPIGPGRIFEDYKPPFTFKPGEFWMKCPKFKCLSRTLKVVDIKGFKGTRHEVSFLCFLLFYGVVLQQLNITVSKEDGVNGELVEVYRERAQRLQSFPKASSSAQISVY</sequence>
<protein>
    <recommendedName>
        <fullName evidence="1">FBD domain-containing protein</fullName>
    </recommendedName>
</protein>
<dbReference type="AlphaFoldDB" id="A0A6A1UHX6"/>
<organism evidence="2 3">
    <name type="scientific">Morella rubra</name>
    <name type="common">Chinese bayberry</name>
    <dbReference type="NCBI Taxonomy" id="262757"/>
    <lineage>
        <taxon>Eukaryota</taxon>
        <taxon>Viridiplantae</taxon>
        <taxon>Streptophyta</taxon>
        <taxon>Embryophyta</taxon>
        <taxon>Tracheophyta</taxon>
        <taxon>Spermatophyta</taxon>
        <taxon>Magnoliopsida</taxon>
        <taxon>eudicotyledons</taxon>
        <taxon>Gunneridae</taxon>
        <taxon>Pentapetalae</taxon>
        <taxon>rosids</taxon>
        <taxon>fabids</taxon>
        <taxon>Fagales</taxon>
        <taxon>Myricaceae</taxon>
        <taxon>Morella</taxon>
    </lineage>
</organism>
<dbReference type="Pfam" id="PF08387">
    <property type="entry name" value="FBD"/>
    <property type="match status" value="1"/>
</dbReference>
<dbReference type="InterPro" id="IPR006566">
    <property type="entry name" value="FBD"/>
</dbReference>
<evidence type="ECO:0000313" key="2">
    <source>
        <dbReference type="EMBL" id="KAB1200035.1"/>
    </source>
</evidence>
<proteinExistence type="predicted"/>
<name>A0A6A1UHX6_9ROSI</name>
<dbReference type="SMART" id="SM00579">
    <property type="entry name" value="FBD"/>
    <property type="match status" value="1"/>
</dbReference>
<reference evidence="2 3" key="1">
    <citation type="journal article" date="2019" name="Plant Biotechnol. J.">
        <title>The red bayberry genome and genetic basis of sex determination.</title>
        <authorList>
            <person name="Jia H.M."/>
            <person name="Jia H.J."/>
            <person name="Cai Q.L."/>
            <person name="Wang Y."/>
            <person name="Zhao H.B."/>
            <person name="Yang W.F."/>
            <person name="Wang G.Y."/>
            <person name="Li Y.H."/>
            <person name="Zhan D.L."/>
            <person name="Shen Y.T."/>
            <person name="Niu Q.F."/>
            <person name="Chang L."/>
            <person name="Qiu J."/>
            <person name="Zhao L."/>
            <person name="Xie H.B."/>
            <person name="Fu W.Y."/>
            <person name="Jin J."/>
            <person name="Li X.W."/>
            <person name="Jiao Y."/>
            <person name="Zhou C.C."/>
            <person name="Tu T."/>
            <person name="Chai C.Y."/>
            <person name="Gao J.L."/>
            <person name="Fan L.J."/>
            <person name="van de Weg E."/>
            <person name="Wang J.Y."/>
            <person name="Gao Z.S."/>
        </authorList>
    </citation>
    <scope>NUCLEOTIDE SEQUENCE [LARGE SCALE GENOMIC DNA]</scope>
    <source>
        <tissue evidence="2">Leaves</tissue>
    </source>
</reference>
<evidence type="ECO:0000259" key="1">
    <source>
        <dbReference type="SMART" id="SM00579"/>
    </source>
</evidence>
<keyword evidence="3" id="KW-1185">Reference proteome</keyword>
<comment type="caution">
    <text evidence="2">The sequence shown here is derived from an EMBL/GenBank/DDBJ whole genome shotgun (WGS) entry which is preliminary data.</text>
</comment>
<evidence type="ECO:0000313" key="3">
    <source>
        <dbReference type="Proteomes" id="UP000516437"/>
    </source>
</evidence>
<dbReference type="Proteomes" id="UP000516437">
    <property type="component" value="Unassembled WGS sequence"/>
</dbReference>